<reference evidence="1 2" key="1">
    <citation type="submission" date="2016-11" db="EMBL/GenBank/DDBJ databases">
        <authorList>
            <person name="Jaros S."/>
            <person name="Januszkiewicz K."/>
            <person name="Wedrychowicz H."/>
        </authorList>
    </citation>
    <scope>NUCLEOTIDE SEQUENCE [LARGE SCALE GENOMIC DNA]</scope>
    <source>
        <strain evidence="1 2">DSM 21864</strain>
    </source>
</reference>
<evidence type="ECO:0000313" key="2">
    <source>
        <dbReference type="Proteomes" id="UP000184080"/>
    </source>
</evidence>
<keyword evidence="2" id="KW-1185">Reference proteome</keyword>
<dbReference type="EMBL" id="FQZO01000003">
    <property type="protein sequence ID" value="SHJ09992.1"/>
    <property type="molecule type" value="Genomic_DNA"/>
</dbReference>
<sequence>MSKKRKVKIGDVFKFVITEEIMRDLEVQPEDVIERLYKIYNTLENKIGYGIVVNEDDTFILVQLKRVDVDEPSIMEIEKSKSLCVLWTWGEVLFEKEYEVIGHVEVEPIEIEHYWFVRGRDYKKFHDGMEVEILIQTLKDDVMQRKTIGSTYDVNIIRTMEKDRHTNTHVTLMMEYLNTYNRDENDIQSLKF</sequence>
<protein>
    <submittedName>
        <fullName evidence="1">Uncharacterized protein</fullName>
    </submittedName>
</protein>
<accession>A0A1M6GJ95</accession>
<dbReference type="OrthoDB" id="9847122at2"/>
<name>A0A1M6GJ95_9CLOT</name>
<dbReference type="Proteomes" id="UP000184080">
    <property type="component" value="Unassembled WGS sequence"/>
</dbReference>
<dbReference type="AlphaFoldDB" id="A0A1M6GJ95"/>
<organism evidence="1 2">
    <name type="scientific">Clostridium amylolyticum</name>
    <dbReference type="NCBI Taxonomy" id="1121298"/>
    <lineage>
        <taxon>Bacteria</taxon>
        <taxon>Bacillati</taxon>
        <taxon>Bacillota</taxon>
        <taxon>Clostridia</taxon>
        <taxon>Eubacteriales</taxon>
        <taxon>Clostridiaceae</taxon>
        <taxon>Clostridium</taxon>
    </lineage>
</organism>
<evidence type="ECO:0000313" key="1">
    <source>
        <dbReference type="EMBL" id="SHJ09992.1"/>
    </source>
</evidence>
<proteinExistence type="predicted"/>
<dbReference type="RefSeq" id="WP_073006338.1">
    <property type="nucleotide sequence ID" value="NZ_FQZO01000003.1"/>
</dbReference>
<gene>
    <name evidence="1" type="ORF">SAMN05444401_2138</name>
</gene>